<feature type="coiled-coil region" evidence="1">
    <location>
        <begin position="154"/>
        <end position="181"/>
    </location>
</feature>
<feature type="compositionally biased region" description="Polar residues" evidence="2">
    <location>
        <begin position="87"/>
        <end position="97"/>
    </location>
</feature>
<keyword evidence="4" id="KW-1185">Reference proteome</keyword>
<feature type="coiled-coil region" evidence="1">
    <location>
        <begin position="98"/>
        <end position="125"/>
    </location>
</feature>
<feature type="region of interest" description="Disordered" evidence="2">
    <location>
        <begin position="334"/>
        <end position="365"/>
    </location>
</feature>
<name>A0A1Y1ZWA5_9PLEO</name>
<feature type="compositionally biased region" description="Basic and acidic residues" evidence="2">
    <location>
        <begin position="346"/>
        <end position="365"/>
    </location>
</feature>
<sequence>MNGVATSYDDQTSTAPTPSPALETATPTPTPTSTTAPATAMAPMYTSPRNTSGPLAVDTMTTPDSNPTSTPSPWHRSNPHSLAAPTSAPTPSKTSQFIERITAENETLKRELKLERTLRENEARQVSAARSRAEDSRAEFQNLQVLVDANKRALDRKDRKLEEMRTALELETKRRKDADARAEEALSMLGNIRSETQRELAAAYEQRHCAETVVEAVREGYKRVTDAYERKMRGIQNELGELRKQRVEDADRIKRQMIVSDQIQHEVARKLRNETKMEDLMGKYKEEHRVEVDRLVEEAERMRAALPSKEQEAEQVLEEMKAVRDKMKWVMAIKASQEQGGQQQQEEQKVENAKPKGKDKGKGRK</sequence>
<dbReference type="AlphaFoldDB" id="A0A1Y1ZWA5"/>
<dbReference type="EMBL" id="MCFA01000032">
    <property type="protein sequence ID" value="ORY14504.1"/>
    <property type="molecule type" value="Genomic_DNA"/>
</dbReference>
<evidence type="ECO:0000256" key="2">
    <source>
        <dbReference type="SAM" id="MobiDB-lite"/>
    </source>
</evidence>
<feature type="compositionally biased region" description="Polar residues" evidence="2">
    <location>
        <begin position="1"/>
        <end position="11"/>
    </location>
</feature>
<accession>A0A1Y1ZWA5</accession>
<evidence type="ECO:0000313" key="3">
    <source>
        <dbReference type="EMBL" id="ORY14504.1"/>
    </source>
</evidence>
<feature type="compositionally biased region" description="Low complexity" evidence="2">
    <location>
        <begin position="61"/>
        <end position="73"/>
    </location>
</feature>
<proteinExistence type="predicted"/>
<organism evidence="3 4">
    <name type="scientific">Clohesyomyces aquaticus</name>
    <dbReference type="NCBI Taxonomy" id="1231657"/>
    <lineage>
        <taxon>Eukaryota</taxon>
        <taxon>Fungi</taxon>
        <taxon>Dikarya</taxon>
        <taxon>Ascomycota</taxon>
        <taxon>Pezizomycotina</taxon>
        <taxon>Dothideomycetes</taxon>
        <taxon>Pleosporomycetidae</taxon>
        <taxon>Pleosporales</taxon>
        <taxon>Lindgomycetaceae</taxon>
        <taxon>Clohesyomyces</taxon>
    </lineage>
</organism>
<evidence type="ECO:0000256" key="1">
    <source>
        <dbReference type="SAM" id="Coils"/>
    </source>
</evidence>
<protein>
    <recommendedName>
        <fullName evidence="5">SWI5-dependent HO expression protein 3</fullName>
    </recommendedName>
</protein>
<keyword evidence="1" id="KW-0175">Coiled coil</keyword>
<evidence type="ECO:0000313" key="4">
    <source>
        <dbReference type="Proteomes" id="UP000193144"/>
    </source>
</evidence>
<gene>
    <name evidence="3" type="ORF">BCR34DRAFT_560133</name>
</gene>
<dbReference type="STRING" id="1231657.A0A1Y1ZWA5"/>
<reference evidence="3 4" key="1">
    <citation type="submission" date="2016-07" db="EMBL/GenBank/DDBJ databases">
        <title>Pervasive Adenine N6-methylation of Active Genes in Fungi.</title>
        <authorList>
            <consortium name="DOE Joint Genome Institute"/>
            <person name="Mondo S.J."/>
            <person name="Dannebaum R.O."/>
            <person name="Kuo R.C."/>
            <person name="Labutti K."/>
            <person name="Haridas S."/>
            <person name="Kuo A."/>
            <person name="Salamov A."/>
            <person name="Ahrendt S.R."/>
            <person name="Lipzen A."/>
            <person name="Sullivan W."/>
            <person name="Andreopoulos W.B."/>
            <person name="Clum A."/>
            <person name="Lindquist E."/>
            <person name="Daum C."/>
            <person name="Ramamoorthy G.K."/>
            <person name="Gryganskyi A."/>
            <person name="Culley D."/>
            <person name="Magnuson J.K."/>
            <person name="James T.Y."/>
            <person name="O'Malley M.A."/>
            <person name="Stajich J.E."/>
            <person name="Spatafora J.W."/>
            <person name="Visel A."/>
            <person name="Grigoriev I.V."/>
        </authorList>
    </citation>
    <scope>NUCLEOTIDE SEQUENCE [LARGE SCALE GENOMIC DNA]</scope>
    <source>
        <strain evidence="3 4">CBS 115471</strain>
    </source>
</reference>
<comment type="caution">
    <text evidence="3">The sequence shown here is derived from an EMBL/GenBank/DDBJ whole genome shotgun (WGS) entry which is preliminary data.</text>
</comment>
<evidence type="ECO:0008006" key="5">
    <source>
        <dbReference type="Google" id="ProtNLM"/>
    </source>
</evidence>
<dbReference type="Proteomes" id="UP000193144">
    <property type="component" value="Unassembled WGS sequence"/>
</dbReference>
<dbReference type="OrthoDB" id="3918393at2759"/>
<feature type="coiled-coil region" evidence="1">
    <location>
        <begin position="285"/>
        <end position="326"/>
    </location>
</feature>
<feature type="region of interest" description="Disordered" evidence="2">
    <location>
        <begin position="1"/>
        <end position="97"/>
    </location>
</feature>
<feature type="compositionally biased region" description="Low complexity" evidence="2">
    <location>
        <begin position="12"/>
        <end position="48"/>
    </location>
</feature>